<dbReference type="KEGG" id="jme:EEW87_011020"/>
<protein>
    <submittedName>
        <fullName evidence="4">Insulinase family protein</fullName>
    </submittedName>
</protein>
<dbReference type="GO" id="GO:0046872">
    <property type="term" value="F:metal ion binding"/>
    <property type="evidence" value="ECO:0007669"/>
    <property type="project" value="InterPro"/>
</dbReference>
<dbReference type="Pfam" id="PF00675">
    <property type="entry name" value="Peptidase_M16"/>
    <property type="match status" value="1"/>
</dbReference>
<dbReference type="PANTHER" id="PTHR11851">
    <property type="entry name" value="METALLOPROTEASE"/>
    <property type="match status" value="1"/>
</dbReference>
<dbReference type="GeneID" id="59161703"/>
<organism evidence="4 5">
    <name type="scientific">Janibacter melonis</name>
    <dbReference type="NCBI Taxonomy" id="262209"/>
    <lineage>
        <taxon>Bacteria</taxon>
        <taxon>Bacillati</taxon>
        <taxon>Actinomycetota</taxon>
        <taxon>Actinomycetes</taxon>
        <taxon>Micrococcales</taxon>
        <taxon>Intrasporangiaceae</taxon>
        <taxon>Janibacter</taxon>
    </lineage>
</organism>
<dbReference type="SUPFAM" id="SSF63411">
    <property type="entry name" value="LuxS/MPP-like metallohydrolase"/>
    <property type="match status" value="2"/>
</dbReference>
<feature type="region of interest" description="Disordered" evidence="1">
    <location>
        <begin position="1"/>
        <end position="25"/>
    </location>
</feature>
<dbReference type="Pfam" id="PF05193">
    <property type="entry name" value="Peptidase_M16_C"/>
    <property type="match status" value="1"/>
</dbReference>
<dbReference type="PANTHER" id="PTHR11851:SF224">
    <property type="entry name" value="PROCESSING PROTEASE"/>
    <property type="match status" value="1"/>
</dbReference>
<feature type="domain" description="Peptidase M16 N-terminal" evidence="2">
    <location>
        <begin position="69"/>
        <end position="182"/>
    </location>
</feature>
<dbReference type="EMBL" id="CP044548">
    <property type="protein sequence ID" value="QFQ30715.2"/>
    <property type="molecule type" value="Genomic_DNA"/>
</dbReference>
<evidence type="ECO:0000313" key="5">
    <source>
        <dbReference type="Proteomes" id="UP000271708"/>
    </source>
</evidence>
<dbReference type="InterPro" id="IPR011765">
    <property type="entry name" value="Pept_M16_N"/>
</dbReference>
<name>A0A5P8FM95_9MICO</name>
<dbReference type="InterPro" id="IPR011249">
    <property type="entry name" value="Metalloenz_LuxS/M16"/>
</dbReference>
<evidence type="ECO:0000313" key="4">
    <source>
        <dbReference type="EMBL" id="QFQ30715.2"/>
    </source>
</evidence>
<dbReference type="Proteomes" id="UP000271708">
    <property type="component" value="Chromosome"/>
</dbReference>
<evidence type="ECO:0000256" key="1">
    <source>
        <dbReference type="SAM" id="MobiDB-lite"/>
    </source>
</evidence>
<proteinExistence type="predicted"/>
<feature type="domain" description="Peptidase M16 C-terminal" evidence="3">
    <location>
        <begin position="201"/>
        <end position="370"/>
    </location>
</feature>
<dbReference type="InterPro" id="IPR050361">
    <property type="entry name" value="MPP/UQCRC_Complex"/>
</dbReference>
<dbReference type="Gene3D" id="3.30.830.10">
    <property type="entry name" value="Metalloenzyme, LuxS/M16 peptidase-like"/>
    <property type="match status" value="2"/>
</dbReference>
<sequence>MSTDQTSTDQTSTDEASGQPGRPEVAAAGEWTFPEPRVRELPNGLTALVLDVPGQYVTSVRLTLPLPLRAEPRELEGVAWVMAGLLDEGTQQHDQRELSEMLERLGVGIGAGMSEGSLGVDLDVPQRHLGEALTLMTEIVREPAFAPGEVTRAVRTRLQDIEQERASAPHRAMRQLAATYYDPQTRASRPGAGSAQSVAAITRDDVVAFHREHVHPHGGTVVVAGDLTDVDVDGLLEASLGSWTTPGPAQEWERVPAPRAQDAARVVLVDRPGSVQSELILATSGPDRRAPRWPAFPVLGYVIGGAPNARMDAVLREEKGYTYGIRSGFRPRQVGGTFVVSGSVRADATVDSLRLLDEILRGVADGVTPVEATSGVDFMTLTAPGRYATADALADELAHLAADGLPLTFTSDTVAAMRRLTPEDLDAAWREDVGTDWTVVVVGDASAYRDEVEALGIGPVSVVPA</sequence>
<accession>A0A5P8FM95</accession>
<reference evidence="4 5" key="1">
    <citation type="submission" date="2019-09" db="EMBL/GenBank/DDBJ databases">
        <title>Complete Genome Sequence of Janibacter melonis M714 with both human health impact and industrial applications.</title>
        <authorList>
            <person name="Jin M."/>
            <person name="Zhao Q.R."/>
        </authorList>
    </citation>
    <scope>NUCLEOTIDE SEQUENCE [LARGE SCALE GENOMIC DNA]</scope>
    <source>
        <strain evidence="4 5">M714</strain>
    </source>
</reference>
<dbReference type="InterPro" id="IPR007863">
    <property type="entry name" value="Peptidase_M16_C"/>
</dbReference>
<gene>
    <name evidence="4" type="ORF">EEW87_011020</name>
</gene>
<dbReference type="AlphaFoldDB" id="A0A5P8FM95"/>
<feature type="compositionally biased region" description="Low complexity" evidence="1">
    <location>
        <begin position="1"/>
        <end position="14"/>
    </location>
</feature>
<evidence type="ECO:0000259" key="2">
    <source>
        <dbReference type="Pfam" id="PF00675"/>
    </source>
</evidence>
<evidence type="ECO:0000259" key="3">
    <source>
        <dbReference type="Pfam" id="PF05193"/>
    </source>
</evidence>
<dbReference type="RefSeq" id="WP_123092121.1">
    <property type="nucleotide sequence ID" value="NZ_CP044548.2"/>
</dbReference>